<organism evidence="3 4">
    <name type="scientific">Leadbettera azotonutricia (strain ATCC BAA-888 / DSM 13862 / ZAS-9)</name>
    <name type="common">Treponema azotonutricium</name>
    <dbReference type="NCBI Taxonomy" id="545695"/>
    <lineage>
        <taxon>Bacteria</taxon>
        <taxon>Pseudomonadati</taxon>
        <taxon>Spirochaetota</taxon>
        <taxon>Spirochaetia</taxon>
        <taxon>Spirochaetales</taxon>
        <taxon>Breznakiellaceae</taxon>
        <taxon>Leadbettera</taxon>
    </lineage>
</organism>
<protein>
    <submittedName>
        <fullName evidence="3">Biotin-(Acetyl-CoA-carboxylase) ligase</fullName>
        <ecNumber evidence="3">6.3.4.15</ecNumber>
    </submittedName>
</protein>
<feature type="domain" description="BPL/LPL catalytic" evidence="2">
    <location>
        <begin position="18"/>
        <end position="194"/>
    </location>
</feature>
<reference evidence="3 4" key="2">
    <citation type="journal article" date="2011" name="ISME J.">
        <title>RNA-seq reveals cooperative metabolic interactions between two termite-gut spirochete species in co-culture.</title>
        <authorList>
            <person name="Rosenthal A.Z."/>
            <person name="Matson E.G."/>
            <person name="Eldar A."/>
            <person name="Leadbetter J.R."/>
        </authorList>
    </citation>
    <scope>NUCLEOTIDE SEQUENCE [LARGE SCALE GENOMIC DNA]</scope>
    <source>
        <strain evidence="4">ATCC BAA-888 / DSM 13862 / ZAS-9</strain>
    </source>
</reference>
<dbReference type="PANTHER" id="PTHR12835">
    <property type="entry name" value="BIOTIN PROTEIN LIGASE"/>
    <property type="match status" value="1"/>
</dbReference>
<evidence type="ECO:0000313" key="4">
    <source>
        <dbReference type="Proteomes" id="UP000009222"/>
    </source>
</evidence>
<sequence length="259" mass="28579">MVQCLMIQLDLQNPFGAPVYFEETLPSTMDVSRVLAARGEPHGTVIAADFQEKGRGRIPGRPWKMDKGVSLSFTLFFAFKDFFAIPRALTLRTGLAISLAIEDFAPSLAARVQVKWPNDIMVDSKKVAGILTEGDGKNVFIGIGVNVGQKEFPEALRGKAVSIFQALGDQEIPERFDLLEKILKHLYLELNNAAPPWRSSLEARLYRKGEMIRFIDGAAESGRVVEGLLSGIGRDGELLIKPDGEKDPRAFVTGELDVY</sequence>
<dbReference type="InterPro" id="IPR004143">
    <property type="entry name" value="BPL_LPL_catalytic"/>
</dbReference>
<dbReference type="InterPro" id="IPR004408">
    <property type="entry name" value="Biotin_CoA_COase_ligase"/>
</dbReference>
<dbReference type="GO" id="GO:0005737">
    <property type="term" value="C:cytoplasm"/>
    <property type="evidence" value="ECO:0007669"/>
    <property type="project" value="TreeGrafter"/>
</dbReference>
<evidence type="ECO:0000259" key="2">
    <source>
        <dbReference type="PROSITE" id="PS51733"/>
    </source>
</evidence>
<dbReference type="Gene3D" id="3.30.930.10">
    <property type="entry name" value="Bira Bifunctional Protein, Domain 2"/>
    <property type="match status" value="1"/>
</dbReference>
<proteinExistence type="predicted"/>
<accession>F5YFM7</accession>
<reference evidence="4" key="1">
    <citation type="submission" date="2009-12" db="EMBL/GenBank/DDBJ databases">
        <title>Complete sequence of Treponema azotonutricium strain ZAS-9.</title>
        <authorList>
            <person name="Tetu S.G."/>
            <person name="Matson E."/>
            <person name="Ren Q."/>
            <person name="Seshadri R."/>
            <person name="Elbourne L."/>
            <person name="Hassan K.A."/>
            <person name="Durkin A."/>
            <person name="Radune D."/>
            <person name="Mohamoud Y."/>
            <person name="Shay R."/>
            <person name="Jin S."/>
            <person name="Zhang X."/>
            <person name="Lucey K."/>
            <person name="Ballor N.R."/>
            <person name="Ottesen E."/>
            <person name="Rosenthal R."/>
            <person name="Allen A."/>
            <person name="Leadbetter J.R."/>
            <person name="Paulsen I.T."/>
        </authorList>
    </citation>
    <scope>NUCLEOTIDE SEQUENCE [LARGE SCALE GENOMIC DNA]</scope>
    <source>
        <strain evidence="4">ATCC BAA-888 / DSM 13862 / ZAS-9</strain>
    </source>
</reference>
<evidence type="ECO:0000313" key="3">
    <source>
        <dbReference type="EMBL" id="AEF80498.1"/>
    </source>
</evidence>
<dbReference type="PROSITE" id="PS51733">
    <property type="entry name" value="BPL_LPL_CATALYTIC"/>
    <property type="match status" value="1"/>
</dbReference>
<dbReference type="AlphaFoldDB" id="F5YFM7"/>
<keyword evidence="4" id="KW-1185">Reference proteome</keyword>
<dbReference type="InParanoid" id="F5YFM7"/>
<dbReference type="STRING" id="545695.TREAZ_0051"/>
<dbReference type="EMBL" id="CP001841">
    <property type="protein sequence ID" value="AEF80498.1"/>
    <property type="molecule type" value="Genomic_DNA"/>
</dbReference>
<dbReference type="EC" id="6.3.4.15" evidence="3"/>
<dbReference type="HOGENOM" id="CLU_051096_5_2_12"/>
<dbReference type="CDD" id="cd16442">
    <property type="entry name" value="BPL"/>
    <property type="match status" value="1"/>
</dbReference>
<dbReference type="SUPFAM" id="SSF55681">
    <property type="entry name" value="Class II aaRS and biotin synthetases"/>
    <property type="match status" value="1"/>
</dbReference>
<keyword evidence="1 3" id="KW-0436">Ligase</keyword>
<dbReference type="InterPro" id="IPR045864">
    <property type="entry name" value="aa-tRNA-synth_II/BPL/LPL"/>
</dbReference>
<dbReference type="KEGG" id="taz:TREAZ_0051"/>
<dbReference type="NCBIfam" id="TIGR00121">
    <property type="entry name" value="birA_ligase"/>
    <property type="match status" value="1"/>
</dbReference>
<dbReference type="PANTHER" id="PTHR12835:SF5">
    <property type="entry name" value="BIOTIN--PROTEIN LIGASE"/>
    <property type="match status" value="1"/>
</dbReference>
<evidence type="ECO:0000256" key="1">
    <source>
        <dbReference type="ARBA" id="ARBA00022598"/>
    </source>
</evidence>
<dbReference type="Proteomes" id="UP000009222">
    <property type="component" value="Chromosome"/>
</dbReference>
<gene>
    <name evidence="3" type="ordered locus">TREAZ_0051</name>
</gene>
<dbReference type="Pfam" id="PF03099">
    <property type="entry name" value="BPL_LplA_LipB"/>
    <property type="match status" value="1"/>
</dbReference>
<name>F5YFM7_LEAAZ</name>
<dbReference type="eggNOG" id="COG0340">
    <property type="taxonomic scope" value="Bacteria"/>
</dbReference>
<dbReference type="GO" id="GO:0004077">
    <property type="term" value="F:biotin--[biotin carboxyl-carrier protein] ligase activity"/>
    <property type="evidence" value="ECO:0007669"/>
    <property type="project" value="UniProtKB-EC"/>
</dbReference>